<dbReference type="PROSITE" id="PS50011">
    <property type="entry name" value="PROTEIN_KINASE_DOM"/>
    <property type="match status" value="1"/>
</dbReference>
<name>A0ABV6V134_9ACTN</name>
<feature type="compositionally biased region" description="Low complexity" evidence="11">
    <location>
        <begin position="470"/>
        <end position="500"/>
    </location>
</feature>
<evidence type="ECO:0000256" key="8">
    <source>
        <dbReference type="ARBA" id="ARBA00047899"/>
    </source>
</evidence>
<evidence type="ECO:0000256" key="4">
    <source>
        <dbReference type="ARBA" id="ARBA00022737"/>
    </source>
</evidence>
<evidence type="ECO:0000256" key="3">
    <source>
        <dbReference type="ARBA" id="ARBA00022679"/>
    </source>
</evidence>
<dbReference type="Pfam" id="PF00069">
    <property type="entry name" value="Pkinase"/>
    <property type="match status" value="1"/>
</dbReference>
<dbReference type="InterPro" id="IPR017441">
    <property type="entry name" value="Protein_kinase_ATP_BS"/>
</dbReference>
<evidence type="ECO:0000256" key="6">
    <source>
        <dbReference type="ARBA" id="ARBA00022777"/>
    </source>
</evidence>
<dbReference type="SMART" id="SM00220">
    <property type="entry name" value="S_TKc"/>
    <property type="match status" value="1"/>
</dbReference>
<dbReference type="SUPFAM" id="SSF56112">
    <property type="entry name" value="Protein kinase-like (PK-like)"/>
    <property type="match status" value="1"/>
</dbReference>
<dbReference type="RefSeq" id="WP_051726572.1">
    <property type="nucleotide sequence ID" value="NZ_JBHEZZ010000046.1"/>
</dbReference>
<dbReference type="PROSITE" id="PS00108">
    <property type="entry name" value="PROTEIN_KINASE_ST"/>
    <property type="match status" value="1"/>
</dbReference>
<feature type="region of interest" description="Disordered" evidence="11">
    <location>
        <begin position="470"/>
        <end position="535"/>
    </location>
</feature>
<evidence type="ECO:0000256" key="2">
    <source>
        <dbReference type="ARBA" id="ARBA00022527"/>
    </source>
</evidence>
<dbReference type="InterPro" id="IPR000719">
    <property type="entry name" value="Prot_kinase_dom"/>
</dbReference>
<dbReference type="InterPro" id="IPR011009">
    <property type="entry name" value="Kinase-like_dom_sf"/>
</dbReference>
<feature type="domain" description="Protein kinase" evidence="12">
    <location>
        <begin position="25"/>
        <end position="286"/>
    </location>
</feature>
<dbReference type="InterPro" id="IPR008271">
    <property type="entry name" value="Ser/Thr_kinase_AS"/>
</dbReference>
<keyword evidence="3" id="KW-0808">Transferase</keyword>
<dbReference type="PANTHER" id="PTHR43289:SF6">
    <property type="entry name" value="SERINE_THREONINE-PROTEIN KINASE NEKL-3"/>
    <property type="match status" value="1"/>
</dbReference>
<evidence type="ECO:0000313" key="14">
    <source>
        <dbReference type="EMBL" id="MFC1407435.1"/>
    </source>
</evidence>
<feature type="domain" description="PASTA" evidence="13">
    <location>
        <begin position="405"/>
        <end position="466"/>
    </location>
</feature>
<feature type="region of interest" description="Disordered" evidence="11">
    <location>
        <begin position="364"/>
        <end position="410"/>
    </location>
</feature>
<proteinExistence type="predicted"/>
<keyword evidence="15" id="KW-1185">Reference proteome</keyword>
<dbReference type="Proteomes" id="UP001592528">
    <property type="component" value="Unassembled WGS sequence"/>
</dbReference>
<feature type="region of interest" description="Disordered" evidence="11">
    <location>
        <begin position="315"/>
        <end position="335"/>
    </location>
</feature>
<dbReference type="CDD" id="cd14014">
    <property type="entry name" value="STKc_PknB_like"/>
    <property type="match status" value="1"/>
</dbReference>
<keyword evidence="5 10" id="KW-0547">Nucleotide-binding</keyword>
<gene>
    <name evidence="14" type="ORF">ACEZDJ_39775</name>
</gene>
<keyword evidence="7 10" id="KW-0067">ATP-binding</keyword>
<feature type="compositionally biased region" description="Pro residues" evidence="11">
    <location>
        <begin position="516"/>
        <end position="535"/>
    </location>
</feature>
<organism evidence="14 15">
    <name type="scientific">Streptacidiphilus cavernicola</name>
    <dbReference type="NCBI Taxonomy" id="3342716"/>
    <lineage>
        <taxon>Bacteria</taxon>
        <taxon>Bacillati</taxon>
        <taxon>Actinomycetota</taxon>
        <taxon>Actinomycetes</taxon>
        <taxon>Kitasatosporales</taxon>
        <taxon>Streptomycetaceae</taxon>
        <taxon>Streptacidiphilus</taxon>
    </lineage>
</organism>
<evidence type="ECO:0000256" key="10">
    <source>
        <dbReference type="PROSITE-ProRule" id="PRU10141"/>
    </source>
</evidence>
<comment type="caution">
    <text evidence="14">The sequence shown here is derived from an EMBL/GenBank/DDBJ whole genome shotgun (WGS) entry which is preliminary data.</text>
</comment>
<dbReference type="EMBL" id="JBHEZZ010000046">
    <property type="protein sequence ID" value="MFC1407435.1"/>
    <property type="molecule type" value="Genomic_DNA"/>
</dbReference>
<evidence type="ECO:0000256" key="1">
    <source>
        <dbReference type="ARBA" id="ARBA00012513"/>
    </source>
</evidence>
<evidence type="ECO:0000313" key="15">
    <source>
        <dbReference type="Proteomes" id="UP001592528"/>
    </source>
</evidence>
<feature type="binding site" evidence="10">
    <location>
        <position position="54"/>
    </location>
    <ligand>
        <name>ATP</name>
        <dbReference type="ChEBI" id="CHEBI:30616"/>
    </ligand>
</feature>
<evidence type="ECO:0000256" key="7">
    <source>
        <dbReference type="ARBA" id="ARBA00022840"/>
    </source>
</evidence>
<dbReference type="EC" id="2.7.11.1" evidence="1"/>
<feature type="compositionally biased region" description="Low complexity" evidence="11">
    <location>
        <begin position="374"/>
        <end position="403"/>
    </location>
</feature>
<evidence type="ECO:0000259" key="12">
    <source>
        <dbReference type="PROSITE" id="PS50011"/>
    </source>
</evidence>
<dbReference type="CDD" id="cd06577">
    <property type="entry name" value="PASTA_pknB"/>
    <property type="match status" value="1"/>
</dbReference>
<dbReference type="PROSITE" id="PS51178">
    <property type="entry name" value="PASTA"/>
    <property type="match status" value="1"/>
</dbReference>
<evidence type="ECO:0000256" key="5">
    <source>
        <dbReference type="ARBA" id="ARBA00022741"/>
    </source>
</evidence>
<dbReference type="Pfam" id="PF03793">
    <property type="entry name" value="PASTA"/>
    <property type="match status" value="1"/>
</dbReference>
<sequence length="535" mass="54188">MAVIHEDRAAMTSGSSQAGPIGGRYVLREVIGRGGMGEVWLGEDLLLGRPVAVKVLHAELSFDETALARFRREARSAASLNHPRIATVYDAGELPWTPPRPYLVMEYVDGQTLAERLRQGPLPVHEAVGFTVGVLDGLAFAHARDLVHRDIKPANVMITNGGGVKVMDFGIALALGGPDTTRTATGTVMGTAAYMSPEQACERTTDSRSDLYSTGCLLYELLTGRPPFCADSALALIYQHVHETPEAPSRLRPAVPPELDAVVLGALAKDPGRRCAGAEDMSAALRGLRLPTALHLPQALRPSTEGVETVRLGRSGATAPAARPPDTLLEEPRPGTGHRARVLVATGALLAVAAAAVLTGATQAGMGQPSARQGRGTPGATAPTATTGSGSAGSRSTTSSTGRVGIPGDLVGRRAGRAEAELAGLGLRFALAPGSPAGTDTIVTGTLPPAGTDATVGDTVVLLVAETATGSAAPSSTGRSPASASPSAASPSSSAASPSPTADPPSPSATSSTPAGAPPRSPAPPLPPLAVPPPG</sequence>
<evidence type="ECO:0000256" key="9">
    <source>
        <dbReference type="ARBA" id="ARBA00048679"/>
    </source>
</evidence>
<protein>
    <recommendedName>
        <fullName evidence="1">non-specific serine/threonine protein kinase</fullName>
        <ecNumber evidence="1">2.7.11.1</ecNumber>
    </recommendedName>
</protein>
<dbReference type="Gene3D" id="1.10.510.10">
    <property type="entry name" value="Transferase(Phosphotransferase) domain 1"/>
    <property type="match status" value="1"/>
</dbReference>
<dbReference type="PANTHER" id="PTHR43289">
    <property type="entry name" value="MITOGEN-ACTIVATED PROTEIN KINASE KINASE KINASE 20-RELATED"/>
    <property type="match status" value="1"/>
</dbReference>
<dbReference type="PROSITE" id="PS00107">
    <property type="entry name" value="PROTEIN_KINASE_ATP"/>
    <property type="match status" value="1"/>
</dbReference>
<keyword evidence="4" id="KW-0677">Repeat</keyword>
<evidence type="ECO:0000256" key="11">
    <source>
        <dbReference type="SAM" id="MobiDB-lite"/>
    </source>
</evidence>
<dbReference type="GO" id="GO:0016301">
    <property type="term" value="F:kinase activity"/>
    <property type="evidence" value="ECO:0007669"/>
    <property type="project" value="UniProtKB-KW"/>
</dbReference>
<accession>A0ABV6V134</accession>
<keyword evidence="2" id="KW-0723">Serine/threonine-protein kinase</keyword>
<comment type="catalytic activity">
    <reaction evidence="8">
        <text>L-threonyl-[protein] + ATP = O-phospho-L-threonyl-[protein] + ADP + H(+)</text>
        <dbReference type="Rhea" id="RHEA:46608"/>
        <dbReference type="Rhea" id="RHEA-COMP:11060"/>
        <dbReference type="Rhea" id="RHEA-COMP:11605"/>
        <dbReference type="ChEBI" id="CHEBI:15378"/>
        <dbReference type="ChEBI" id="CHEBI:30013"/>
        <dbReference type="ChEBI" id="CHEBI:30616"/>
        <dbReference type="ChEBI" id="CHEBI:61977"/>
        <dbReference type="ChEBI" id="CHEBI:456216"/>
        <dbReference type="EC" id="2.7.11.1"/>
    </reaction>
</comment>
<reference evidence="14 15" key="1">
    <citation type="submission" date="2024-09" db="EMBL/GenBank/DDBJ databases">
        <authorList>
            <person name="Lee S.D."/>
        </authorList>
    </citation>
    <scope>NUCLEOTIDE SEQUENCE [LARGE SCALE GENOMIC DNA]</scope>
    <source>
        <strain evidence="14 15">N1-5</strain>
    </source>
</reference>
<comment type="catalytic activity">
    <reaction evidence="9">
        <text>L-seryl-[protein] + ATP = O-phospho-L-seryl-[protein] + ADP + H(+)</text>
        <dbReference type="Rhea" id="RHEA:17989"/>
        <dbReference type="Rhea" id="RHEA-COMP:9863"/>
        <dbReference type="Rhea" id="RHEA-COMP:11604"/>
        <dbReference type="ChEBI" id="CHEBI:15378"/>
        <dbReference type="ChEBI" id="CHEBI:29999"/>
        <dbReference type="ChEBI" id="CHEBI:30616"/>
        <dbReference type="ChEBI" id="CHEBI:83421"/>
        <dbReference type="ChEBI" id="CHEBI:456216"/>
        <dbReference type="EC" id="2.7.11.1"/>
    </reaction>
</comment>
<dbReference type="InterPro" id="IPR005543">
    <property type="entry name" value="PASTA_dom"/>
</dbReference>
<dbReference type="Gene3D" id="3.30.200.20">
    <property type="entry name" value="Phosphorylase Kinase, domain 1"/>
    <property type="match status" value="1"/>
</dbReference>
<evidence type="ECO:0000259" key="13">
    <source>
        <dbReference type="PROSITE" id="PS51178"/>
    </source>
</evidence>
<keyword evidence="6 14" id="KW-0418">Kinase</keyword>